<organism evidence="2 3">
    <name type="scientific">Dactylosporangium sucinum</name>
    <dbReference type="NCBI Taxonomy" id="1424081"/>
    <lineage>
        <taxon>Bacteria</taxon>
        <taxon>Bacillati</taxon>
        <taxon>Actinomycetota</taxon>
        <taxon>Actinomycetes</taxon>
        <taxon>Micromonosporales</taxon>
        <taxon>Micromonosporaceae</taxon>
        <taxon>Dactylosporangium</taxon>
    </lineage>
</organism>
<dbReference type="EMBL" id="BMPI01000041">
    <property type="protein sequence ID" value="GGM57965.1"/>
    <property type="molecule type" value="Genomic_DNA"/>
</dbReference>
<evidence type="ECO:0000313" key="3">
    <source>
        <dbReference type="Proteomes" id="UP000642070"/>
    </source>
</evidence>
<reference evidence="2" key="2">
    <citation type="submission" date="2020-09" db="EMBL/GenBank/DDBJ databases">
        <authorList>
            <person name="Sun Q."/>
            <person name="Ohkuma M."/>
        </authorList>
    </citation>
    <scope>NUCLEOTIDE SEQUENCE</scope>
    <source>
        <strain evidence="2">JCM 19831</strain>
    </source>
</reference>
<sequence>MRVSIPRRAVLAGAAALAAGLASGCDIPTQRTAVWHPAPDVLLPLLQRTVELRDRYGEVLAAFPALQDRLGPLKDDHAQHVVALAREIGMPEEGPFPQPSASASALPTEQGAALTELINLERKGREDAEGACIAAPSYRAALLGSIAACRAGHVEVLT</sequence>
<dbReference type="PROSITE" id="PS51257">
    <property type="entry name" value="PROKAR_LIPOPROTEIN"/>
    <property type="match status" value="1"/>
</dbReference>
<evidence type="ECO:0000256" key="1">
    <source>
        <dbReference type="SAM" id="SignalP"/>
    </source>
</evidence>
<name>A0A917X380_9ACTN</name>
<reference evidence="2" key="1">
    <citation type="journal article" date="2014" name="Int. J. Syst. Evol. Microbiol.">
        <title>Complete genome sequence of Corynebacterium casei LMG S-19264T (=DSM 44701T), isolated from a smear-ripened cheese.</title>
        <authorList>
            <consortium name="US DOE Joint Genome Institute (JGI-PGF)"/>
            <person name="Walter F."/>
            <person name="Albersmeier A."/>
            <person name="Kalinowski J."/>
            <person name="Ruckert C."/>
        </authorList>
    </citation>
    <scope>NUCLEOTIDE SEQUENCE</scope>
    <source>
        <strain evidence="2">JCM 19831</strain>
    </source>
</reference>
<accession>A0A917X380</accession>
<evidence type="ECO:0008006" key="4">
    <source>
        <dbReference type="Google" id="ProtNLM"/>
    </source>
</evidence>
<evidence type="ECO:0000313" key="2">
    <source>
        <dbReference type="EMBL" id="GGM57965.1"/>
    </source>
</evidence>
<dbReference type="InterPro" id="IPR006311">
    <property type="entry name" value="TAT_signal"/>
</dbReference>
<dbReference type="PROSITE" id="PS51318">
    <property type="entry name" value="TAT"/>
    <property type="match status" value="1"/>
</dbReference>
<dbReference type="AlphaFoldDB" id="A0A917X380"/>
<proteinExistence type="predicted"/>
<gene>
    <name evidence="2" type="ORF">GCM10007977_069470</name>
</gene>
<comment type="caution">
    <text evidence="2">The sequence shown here is derived from an EMBL/GenBank/DDBJ whole genome shotgun (WGS) entry which is preliminary data.</text>
</comment>
<dbReference type="Proteomes" id="UP000642070">
    <property type="component" value="Unassembled WGS sequence"/>
</dbReference>
<feature type="chain" id="PRO_5038414474" description="Lipoprotein" evidence="1">
    <location>
        <begin position="25"/>
        <end position="158"/>
    </location>
</feature>
<protein>
    <recommendedName>
        <fullName evidence="4">Lipoprotein</fullName>
    </recommendedName>
</protein>
<keyword evidence="1" id="KW-0732">Signal</keyword>
<feature type="signal peptide" evidence="1">
    <location>
        <begin position="1"/>
        <end position="24"/>
    </location>
</feature>
<keyword evidence="3" id="KW-1185">Reference proteome</keyword>